<feature type="compositionally biased region" description="Basic and acidic residues" evidence="1">
    <location>
        <begin position="307"/>
        <end position="320"/>
    </location>
</feature>
<dbReference type="AlphaFoldDB" id="A0A8D8AN59"/>
<sequence length="379" mass="39769">MTAAANPVAATAPDSKDALCNGVAAGSTAAASGSVNNINYTTTSRVDSVSSFDKNSTFNNHSSALVTTSNVREVPSTIQETKRTPYDSVATNDRINLFDKDKVTAATAVTTGVTFSSTSTIISSDTGALKNGINPEGFSSISSRTLTSTTSAASSSYTTSSNIITSDKGDDNVKDRYNIQQGIRDQSQTGRFGTQPSSVVSNATVSSANASGSSEAKKQEFGRTKRSSSDAELIFGAKGPDFYKPRFSTTGLDFKTSNDSISDAELIFGTSAVSGPPSATATSASSTFNRHSYGNRDSSSFTNSVSDSDHTFGKKEERNVFSKSLSVSSEKSDSSSITDRFRAAPKAYEPPKIASSISSSSAGSKTWSNKYDEDDFDLK</sequence>
<accession>A0A8D8AN59</accession>
<feature type="region of interest" description="Disordered" evidence="1">
    <location>
        <begin position="272"/>
        <end position="379"/>
    </location>
</feature>
<feature type="region of interest" description="Disordered" evidence="1">
    <location>
        <begin position="182"/>
        <end position="229"/>
    </location>
</feature>
<feature type="compositionally biased region" description="Basic and acidic residues" evidence="1">
    <location>
        <begin position="215"/>
        <end position="229"/>
    </location>
</feature>
<name>A0A8D8AN59_CULPI</name>
<evidence type="ECO:0000313" key="2">
    <source>
        <dbReference type="EMBL" id="CAG6458650.1"/>
    </source>
</evidence>
<feature type="compositionally biased region" description="Low complexity" evidence="1">
    <location>
        <begin position="272"/>
        <end position="287"/>
    </location>
</feature>
<organism evidence="2">
    <name type="scientific">Culex pipiens</name>
    <name type="common">House mosquito</name>
    <dbReference type="NCBI Taxonomy" id="7175"/>
    <lineage>
        <taxon>Eukaryota</taxon>
        <taxon>Metazoa</taxon>
        <taxon>Ecdysozoa</taxon>
        <taxon>Arthropoda</taxon>
        <taxon>Hexapoda</taxon>
        <taxon>Insecta</taxon>
        <taxon>Pterygota</taxon>
        <taxon>Neoptera</taxon>
        <taxon>Endopterygota</taxon>
        <taxon>Diptera</taxon>
        <taxon>Nematocera</taxon>
        <taxon>Culicoidea</taxon>
        <taxon>Culicidae</taxon>
        <taxon>Culicinae</taxon>
        <taxon>Culicini</taxon>
        <taxon>Culex</taxon>
        <taxon>Culex</taxon>
    </lineage>
</organism>
<dbReference type="EMBL" id="HBUE01035743">
    <property type="protein sequence ID" value="CAG6458650.1"/>
    <property type="molecule type" value="Transcribed_RNA"/>
</dbReference>
<feature type="compositionally biased region" description="Polar residues" evidence="1">
    <location>
        <begin position="182"/>
        <end position="196"/>
    </location>
</feature>
<reference evidence="2" key="1">
    <citation type="submission" date="2021-05" db="EMBL/GenBank/DDBJ databases">
        <authorList>
            <person name="Alioto T."/>
            <person name="Alioto T."/>
            <person name="Gomez Garrido J."/>
        </authorList>
    </citation>
    <scope>NUCLEOTIDE SEQUENCE</scope>
</reference>
<evidence type="ECO:0000256" key="1">
    <source>
        <dbReference type="SAM" id="MobiDB-lite"/>
    </source>
</evidence>
<feature type="compositionally biased region" description="Low complexity" evidence="1">
    <location>
        <begin position="353"/>
        <end position="364"/>
    </location>
</feature>
<protein>
    <submittedName>
        <fullName evidence="2">(northern house mosquito) hypothetical protein</fullName>
    </submittedName>
</protein>
<feature type="compositionally biased region" description="Low complexity" evidence="1">
    <location>
        <begin position="197"/>
        <end position="214"/>
    </location>
</feature>
<feature type="compositionally biased region" description="Low complexity" evidence="1">
    <location>
        <begin position="297"/>
        <end position="306"/>
    </location>
</feature>
<proteinExistence type="predicted"/>